<proteinExistence type="predicted"/>
<dbReference type="EMBL" id="CP060790">
    <property type="protein sequence ID" value="QNP59688.1"/>
    <property type="molecule type" value="Genomic_DNA"/>
</dbReference>
<keyword evidence="1 4" id="KW-0808">Transferase</keyword>
<dbReference type="KEGG" id="amon:H9L24_01365"/>
<reference evidence="4 5" key="1">
    <citation type="submission" date="2020-08" db="EMBL/GenBank/DDBJ databases">
        <title>Genome sequence of Acidovorax monticola KACC 19171T.</title>
        <authorList>
            <person name="Hyun D.-W."/>
            <person name="Bae J.-W."/>
        </authorList>
    </citation>
    <scope>NUCLEOTIDE SEQUENCE [LARGE SCALE GENOMIC DNA]</scope>
    <source>
        <strain evidence="4 5">KACC 19171</strain>
    </source>
</reference>
<accession>A0A7H0HGM2</accession>
<evidence type="ECO:0000313" key="5">
    <source>
        <dbReference type="Proteomes" id="UP000516057"/>
    </source>
</evidence>
<dbReference type="PANTHER" id="PTHR43877">
    <property type="entry name" value="AMINOALKYLPHOSPHONATE N-ACETYLTRANSFERASE-RELATED-RELATED"/>
    <property type="match status" value="1"/>
</dbReference>
<keyword evidence="5" id="KW-1185">Reference proteome</keyword>
<name>A0A7H0HGM2_9BURK</name>
<organism evidence="4 5">
    <name type="scientific">Paenacidovorax monticola</name>
    <dbReference type="NCBI Taxonomy" id="1926868"/>
    <lineage>
        <taxon>Bacteria</taxon>
        <taxon>Pseudomonadati</taxon>
        <taxon>Pseudomonadota</taxon>
        <taxon>Betaproteobacteria</taxon>
        <taxon>Burkholderiales</taxon>
        <taxon>Comamonadaceae</taxon>
        <taxon>Paenacidovorax</taxon>
    </lineage>
</organism>
<evidence type="ECO:0000256" key="1">
    <source>
        <dbReference type="ARBA" id="ARBA00022679"/>
    </source>
</evidence>
<dbReference type="GO" id="GO:0016747">
    <property type="term" value="F:acyltransferase activity, transferring groups other than amino-acyl groups"/>
    <property type="evidence" value="ECO:0007669"/>
    <property type="project" value="InterPro"/>
</dbReference>
<dbReference type="PROSITE" id="PS51186">
    <property type="entry name" value="GNAT"/>
    <property type="match status" value="1"/>
</dbReference>
<dbReference type="InterPro" id="IPR000182">
    <property type="entry name" value="GNAT_dom"/>
</dbReference>
<dbReference type="CDD" id="cd04301">
    <property type="entry name" value="NAT_SF"/>
    <property type="match status" value="1"/>
</dbReference>
<dbReference type="InterPro" id="IPR050832">
    <property type="entry name" value="Bact_Acetyltransf"/>
</dbReference>
<evidence type="ECO:0000256" key="2">
    <source>
        <dbReference type="ARBA" id="ARBA00023315"/>
    </source>
</evidence>
<protein>
    <submittedName>
        <fullName evidence="4">GNAT family N-acetyltransferase</fullName>
    </submittedName>
</protein>
<dbReference type="AlphaFoldDB" id="A0A7H0HGM2"/>
<evidence type="ECO:0000313" key="4">
    <source>
        <dbReference type="EMBL" id="QNP59688.1"/>
    </source>
</evidence>
<evidence type="ECO:0000259" key="3">
    <source>
        <dbReference type="PROSITE" id="PS51186"/>
    </source>
</evidence>
<dbReference type="Pfam" id="PF00583">
    <property type="entry name" value="Acetyltransf_1"/>
    <property type="match status" value="1"/>
</dbReference>
<dbReference type="PANTHER" id="PTHR43877:SF2">
    <property type="entry name" value="AMINOALKYLPHOSPHONATE N-ACETYLTRANSFERASE-RELATED"/>
    <property type="match status" value="1"/>
</dbReference>
<dbReference type="SUPFAM" id="SSF55729">
    <property type="entry name" value="Acyl-CoA N-acyltransferases (Nat)"/>
    <property type="match status" value="1"/>
</dbReference>
<keyword evidence="2" id="KW-0012">Acyltransferase</keyword>
<dbReference type="InterPro" id="IPR016181">
    <property type="entry name" value="Acyl_CoA_acyltransferase"/>
</dbReference>
<dbReference type="Gene3D" id="3.40.630.30">
    <property type="match status" value="1"/>
</dbReference>
<dbReference type="Proteomes" id="UP000516057">
    <property type="component" value="Chromosome"/>
</dbReference>
<dbReference type="RefSeq" id="WP_187736670.1">
    <property type="nucleotide sequence ID" value="NZ_CP060790.1"/>
</dbReference>
<gene>
    <name evidence="4" type="ORF">H9L24_01365</name>
</gene>
<feature type="domain" description="N-acetyltransferase" evidence="3">
    <location>
        <begin position="3"/>
        <end position="171"/>
    </location>
</feature>
<sequence>MDAAIRPLTPDDVHAYKALRDEALRTAPEAFTSDYESAVLRPAAEYAQRFGDLRSGTFFLGAFDATGRLVGSVGCERESRAKQRHCATVVGMMVAPEAQRHGVGRALVAACLEAAAQVPGLEHLVLTVTASNTHVVRLYERAGFRAWGLLPRAIVVDGVGYDKLHMMRPLHPLASPSP</sequence>